<dbReference type="Proteomes" id="UP000017081">
    <property type="component" value="Unassembled WGS sequence"/>
</dbReference>
<comment type="caution">
    <text evidence="1">The sequence shown here is derived from an EMBL/GenBank/DDBJ whole genome shotgun (WGS) entry which is preliminary data.</text>
</comment>
<gene>
    <name evidence="1" type="ORF">HMPREF0202_01373</name>
</gene>
<name>U7VD74_9FUSO</name>
<accession>U7VD74</accession>
<proteinExistence type="predicted"/>
<sequence length="122" mass="13957">MKKISLLLFLSFFYLSCTNNSIYNKNLSTYTIESSVVENQTTQQEIKSIFGEPYSVDVNNQGNTVWTYHDVTINSPGYNSFSASFRAGKGSRSRDNHNPQYKWVIIFNSDSVVINSDVRTLY</sequence>
<dbReference type="AlphaFoldDB" id="U7VD74"/>
<evidence type="ECO:0000313" key="1">
    <source>
        <dbReference type="EMBL" id="ERT68723.1"/>
    </source>
</evidence>
<dbReference type="HOGENOM" id="CLU_2022579_0_0_0"/>
<dbReference type="RefSeq" id="WP_023050911.1">
    <property type="nucleotide sequence ID" value="NZ_CP173065.2"/>
</dbReference>
<evidence type="ECO:0008006" key="3">
    <source>
        <dbReference type="Google" id="ProtNLM"/>
    </source>
</evidence>
<keyword evidence="2" id="KW-1185">Reference proteome</keyword>
<evidence type="ECO:0000313" key="2">
    <source>
        <dbReference type="Proteomes" id="UP000017081"/>
    </source>
</evidence>
<dbReference type="EMBL" id="AXZF01000053">
    <property type="protein sequence ID" value="ERT68723.1"/>
    <property type="molecule type" value="Genomic_DNA"/>
</dbReference>
<organism evidence="1 2">
    <name type="scientific">Cetobacterium somerae ATCC BAA-474</name>
    <dbReference type="NCBI Taxonomy" id="1319815"/>
    <lineage>
        <taxon>Bacteria</taxon>
        <taxon>Fusobacteriati</taxon>
        <taxon>Fusobacteriota</taxon>
        <taxon>Fusobacteriia</taxon>
        <taxon>Fusobacteriales</taxon>
        <taxon>Fusobacteriaceae</taxon>
        <taxon>Cetobacterium</taxon>
    </lineage>
</organism>
<reference evidence="1 2" key="1">
    <citation type="submission" date="2013-08" db="EMBL/GenBank/DDBJ databases">
        <authorList>
            <person name="Weinstock G."/>
            <person name="Sodergren E."/>
            <person name="Wylie T."/>
            <person name="Fulton L."/>
            <person name="Fulton R."/>
            <person name="Fronick C."/>
            <person name="O'Laughlin M."/>
            <person name="Godfrey J."/>
            <person name="Miner T."/>
            <person name="Herter B."/>
            <person name="Appelbaum E."/>
            <person name="Cordes M."/>
            <person name="Lek S."/>
            <person name="Wollam A."/>
            <person name="Pepin K.H."/>
            <person name="Palsikar V.B."/>
            <person name="Mitreva M."/>
            <person name="Wilson R.K."/>
        </authorList>
    </citation>
    <scope>NUCLEOTIDE SEQUENCE [LARGE SCALE GENOMIC DNA]</scope>
    <source>
        <strain evidence="1 2">ATCC BAA-474</strain>
    </source>
</reference>
<dbReference type="STRING" id="1319815.HMPREF0202_01373"/>
<protein>
    <recommendedName>
        <fullName evidence="3">Lipoprotein SmpA/OmlA domain-containing protein</fullName>
    </recommendedName>
</protein>